<reference evidence="6 7" key="1">
    <citation type="submission" date="2020-07" db="EMBL/GenBank/DDBJ databases">
        <title>Description of Limosilactobacillus balticus sp. nov., Limosilactobacillus agrestis sp. nov., Limosilactobacillus albertensis sp. nov., Limosilactobacillus rudii sp. nov., Limosilactobacillus fastidiosus sp. nov., five novel Limosilactobacillus species isolated from the vertebrate gastrointestinal tract, and proposal of 6 subspecies of Limosilactobacillus reuteri adapted to the gastrointestinal tract of specific vertebrate hosts.</title>
        <authorList>
            <person name="Li F."/>
            <person name="Cheng C."/>
            <person name="Zheng J."/>
            <person name="Quevedo R.M."/>
            <person name="Li J."/>
            <person name="Roos S."/>
            <person name="Gaenzle M.G."/>
            <person name="Walter J."/>
        </authorList>
    </citation>
    <scope>NUCLEOTIDE SEQUENCE [LARGE SCALE GENOMIC DNA]</scope>
    <source>
        <strain evidence="6 7">STM2_1</strain>
    </source>
</reference>
<dbReference type="InterPro" id="IPR053812">
    <property type="entry name" value="HTH_Sigma70_ECF-like"/>
</dbReference>
<keyword evidence="4" id="KW-0804">Transcription</keyword>
<dbReference type="EMBL" id="JACIVA010000039">
    <property type="protein sequence ID" value="MBB1096986.1"/>
    <property type="molecule type" value="Genomic_DNA"/>
</dbReference>
<evidence type="ECO:0000313" key="6">
    <source>
        <dbReference type="EMBL" id="MBB1096986.1"/>
    </source>
</evidence>
<accession>A0A7W3UK00</accession>
<name>A0A7W3UK00_9LACO</name>
<dbReference type="SUPFAM" id="SSF88946">
    <property type="entry name" value="Sigma2 domain of RNA polymerase sigma factors"/>
    <property type="match status" value="1"/>
</dbReference>
<dbReference type="RefSeq" id="WP_182595689.1">
    <property type="nucleotide sequence ID" value="NZ_JACIVA010000039.1"/>
</dbReference>
<protein>
    <submittedName>
        <fullName evidence="6">Sigma-70 family RNA polymerase sigma factor</fullName>
    </submittedName>
</protein>
<evidence type="ECO:0000313" key="7">
    <source>
        <dbReference type="Proteomes" id="UP000517106"/>
    </source>
</evidence>
<dbReference type="PANTHER" id="PTHR30385">
    <property type="entry name" value="SIGMA FACTOR F FLAGELLAR"/>
    <property type="match status" value="1"/>
</dbReference>
<gene>
    <name evidence="6" type="ORF">H5S09_03335</name>
</gene>
<dbReference type="GO" id="GO:0006352">
    <property type="term" value="P:DNA-templated transcription initiation"/>
    <property type="evidence" value="ECO:0007669"/>
    <property type="project" value="InterPro"/>
</dbReference>
<dbReference type="InterPro" id="IPR014284">
    <property type="entry name" value="RNA_pol_sigma-70_dom"/>
</dbReference>
<keyword evidence="1" id="KW-0805">Transcription regulation</keyword>
<dbReference type="Proteomes" id="UP000517106">
    <property type="component" value="Unassembled WGS sequence"/>
</dbReference>
<feature type="domain" description="RNA polymerase sigma-70 ECF-like HTH" evidence="5">
    <location>
        <begin position="12"/>
        <end position="180"/>
    </location>
</feature>
<evidence type="ECO:0000256" key="4">
    <source>
        <dbReference type="ARBA" id="ARBA00023163"/>
    </source>
</evidence>
<dbReference type="GO" id="GO:0003677">
    <property type="term" value="F:DNA binding"/>
    <property type="evidence" value="ECO:0007669"/>
    <property type="project" value="UniProtKB-KW"/>
</dbReference>
<proteinExistence type="predicted"/>
<evidence type="ECO:0000256" key="2">
    <source>
        <dbReference type="ARBA" id="ARBA00023082"/>
    </source>
</evidence>
<evidence type="ECO:0000259" key="5">
    <source>
        <dbReference type="Pfam" id="PF07638"/>
    </source>
</evidence>
<sequence>MRFREDEEKYLDLIEKTRLGSNEDFQQLYRRYWPLVRRLWQRYNIAGLELADWEQEARVVMLEVIRLYNNQGPRMFSCFFKECLTNRIRDLQRKTQAGKRIPAERLYALTDEYAEVIIDFWHHSPDEVIYCRQSVSSLLHHCSSFERKVLNYLHNGYSIEEIATSLNCSKRSIQSALHRCHLKLVQVLSKEN</sequence>
<dbReference type="NCBIfam" id="TIGR02937">
    <property type="entry name" value="sigma70-ECF"/>
    <property type="match status" value="1"/>
</dbReference>
<dbReference type="GO" id="GO:0016987">
    <property type="term" value="F:sigma factor activity"/>
    <property type="evidence" value="ECO:0007669"/>
    <property type="project" value="UniProtKB-KW"/>
</dbReference>
<dbReference type="Gene3D" id="1.10.1740.10">
    <property type="match status" value="1"/>
</dbReference>
<keyword evidence="3" id="KW-0238">DNA-binding</keyword>
<organism evidence="6 7">
    <name type="scientific">Limosilactobacillus rudii</name>
    <dbReference type="NCBI Taxonomy" id="2759755"/>
    <lineage>
        <taxon>Bacteria</taxon>
        <taxon>Bacillati</taxon>
        <taxon>Bacillota</taxon>
        <taxon>Bacilli</taxon>
        <taxon>Lactobacillales</taxon>
        <taxon>Lactobacillaceae</taxon>
        <taxon>Limosilactobacillus</taxon>
    </lineage>
</organism>
<dbReference type="AlphaFoldDB" id="A0A7W3UK00"/>
<evidence type="ECO:0000256" key="1">
    <source>
        <dbReference type="ARBA" id="ARBA00023015"/>
    </source>
</evidence>
<keyword evidence="2" id="KW-0731">Sigma factor</keyword>
<dbReference type="SUPFAM" id="SSF88659">
    <property type="entry name" value="Sigma3 and sigma4 domains of RNA polymerase sigma factors"/>
    <property type="match status" value="1"/>
</dbReference>
<keyword evidence="7" id="KW-1185">Reference proteome</keyword>
<dbReference type="Gene3D" id="1.10.10.60">
    <property type="entry name" value="Homeodomain-like"/>
    <property type="match status" value="1"/>
</dbReference>
<dbReference type="InterPro" id="IPR013324">
    <property type="entry name" value="RNA_pol_sigma_r3/r4-like"/>
</dbReference>
<dbReference type="Pfam" id="PF07638">
    <property type="entry name" value="Sigma70_ECF"/>
    <property type="match status" value="1"/>
</dbReference>
<comment type="caution">
    <text evidence="6">The sequence shown here is derived from an EMBL/GenBank/DDBJ whole genome shotgun (WGS) entry which is preliminary data.</text>
</comment>
<dbReference type="InterPro" id="IPR013325">
    <property type="entry name" value="RNA_pol_sigma_r2"/>
</dbReference>
<evidence type="ECO:0000256" key="3">
    <source>
        <dbReference type="ARBA" id="ARBA00023125"/>
    </source>
</evidence>